<keyword evidence="1" id="KW-0732">Signal</keyword>
<comment type="caution">
    <text evidence="2">The sequence shown here is derived from an EMBL/GenBank/DDBJ whole genome shotgun (WGS) entry which is preliminary data.</text>
</comment>
<evidence type="ECO:0000256" key="1">
    <source>
        <dbReference type="SAM" id="SignalP"/>
    </source>
</evidence>
<evidence type="ECO:0000313" key="2">
    <source>
        <dbReference type="EMBL" id="TWT87691.1"/>
    </source>
</evidence>
<evidence type="ECO:0000313" key="3">
    <source>
        <dbReference type="Proteomes" id="UP000315440"/>
    </source>
</evidence>
<gene>
    <name evidence="2" type="ORF">Mal64_32340</name>
</gene>
<feature type="signal peptide" evidence="1">
    <location>
        <begin position="1"/>
        <end position="23"/>
    </location>
</feature>
<dbReference type="AlphaFoldDB" id="A0A5C5ZLI6"/>
<name>A0A5C5ZLI6_9BACT</name>
<proteinExistence type="predicted"/>
<dbReference type="Proteomes" id="UP000315440">
    <property type="component" value="Unassembled WGS sequence"/>
</dbReference>
<dbReference type="EMBL" id="SJPQ01000003">
    <property type="protein sequence ID" value="TWT87691.1"/>
    <property type="molecule type" value="Genomic_DNA"/>
</dbReference>
<organism evidence="2 3">
    <name type="scientific">Pseudobythopirellula maris</name>
    <dbReference type="NCBI Taxonomy" id="2527991"/>
    <lineage>
        <taxon>Bacteria</taxon>
        <taxon>Pseudomonadati</taxon>
        <taxon>Planctomycetota</taxon>
        <taxon>Planctomycetia</taxon>
        <taxon>Pirellulales</taxon>
        <taxon>Lacipirellulaceae</taxon>
        <taxon>Pseudobythopirellula</taxon>
    </lineage>
</organism>
<protein>
    <submittedName>
        <fullName evidence="2">Uncharacterized protein</fullName>
    </submittedName>
</protein>
<accession>A0A5C5ZLI6</accession>
<sequence precursor="true">MQTGAILRAVVVAYMLSIGAYNAYCDDSGSPEATEDGLSRLYDAAMSNFREGEYSRANSKCTWMFINGQRYGSDADYTRLGPALALWVKLASVYPPAKESISELRGSLSDKLLKGSLEPDDAEDAFRDLLHLNRAIGLESNTLKTFRDLDARHESTARAVYPMVQNTLVAEGEYATCAKYLSVEDAASMAVKKYKTIVEVAGYEYVLAEIAERMKAEANEELKSDVQNIIDIIRKGGMAKPGDLMAKVASVINKDLDTHSFEIKDGVLMGGSKGLPSAAELE</sequence>
<reference evidence="2 3" key="1">
    <citation type="submission" date="2019-02" db="EMBL/GenBank/DDBJ databases">
        <title>Deep-cultivation of Planctomycetes and their phenomic and genomic characterization uncovers novel biology.</title>
        <authorList>
            <person name="Wiegand S."/>
            <person name="Jogler M."/>
            <person name="Boedeker C."/>
            <person name="Pinto D."/>
            <person name="Vollmers J."/>
            <person name="Rivas-Marin E."/>
            <person name="Kohn T."/>
            <person name="Peeters S.H."/>
            <person name="Heuer A."/>
            <person name="Rast P."/>
            <person name="Oberbeckmann S."/>
            <person name="Bunk B."/>
            <person name="Jeske O."/>
            <person name="Meyerdierks A."/>
            <person name="Storesund J.E."/>
            <person name="Kallscheuer N."/>
            <person name="Luecker S."/>
            <person name="Lage O.M."/>
            <person name="Pohl T."/>
            <person name="Merkel B.J."/>
            <person name="Hornburger P."/>
            <person name="Mueller R.-W."/>
            <person name="Bruemmer F."/>
            <person name="Labrenz M."/>
            <person name="Spormann A.M."/>
            <person name="Op Den Camp H."/>
            <person name="Overmann J."/>
            <person name="Amann R."/>
            <person name="Jetten M.S.M."/>
            <person name="Mascher T."/>
            <person name="Medema M.H."/>
            <person name="Devos D.P."/>
            <person name="Kaster A.-K."/>
            <person name="Ovreas L."/>
            <person name="Rohde M."/>
            <person name="Galperin M.Y."/>
            <person name="Jogler C."/>
        </authorList>
    </citation>
    <scope>NUCLEOTIDE SEQUENCE [LARGE SCALE GENOMIC DNA]</scope>
    <source>
        <strain evidence="2 3">Mal64</strain>
    </source>
</reference>
<feature type="chain" id="PRO_5022785514" evidence="1">
    <location>
        <begin position="24"/>
        <end position="282"/>
    </location>
</feature>
<keyword evidence="3" id="KW-1185">Reference proteome</keyword>